<evidence type="ECO:0000313" key="1">
    <source>
        <dbReference type="EMBL" id="PCS24103.1"/>
    </source>
</evidence>
<comment type="caution">
    <text evidence="1">The sequence shown here is derived from an EMBL/GenBank/DDBJ whole genome shotgun (WGS) entry which is preliminary data.</text>
</comment>
<keyword evidence="2" id="KW-1185">Reference proteome</keyword>
<protein>
    <submittedName>
        <fullName evidence="1">Uncharacterized protein</fullName>
    </submittedName>
</protein>
<dbReference type="AlphaFoldDB" id="A0A2A5T7F1"/>
<accession>A0A2A5T7F1</accession>
<evidence type="ECO:0000313" key="2">
    <source>
        <dbReference type="Proteomes" id="UP000219020"/>
    </source>
</evidence>
<gene>
    <name evidence="1" type="ORF">BTN49_0208</name>
</gene>
<name>A0A2A5T7F1_9GAMM</name>
<organism evidence="1 2">
    <name type="scientific">Candidatus Enterovibrio escicola</name>
    <dbReference type="NCBI Taxonomy" id="1927127"/>
    <lineage>
        <taxon>Bacteria</taxon>
        <taxon>Pseudomonadati</taxon>
        <taxon>Pseudomonadota</taxon>
        <taxon>Gammaproteobacteria</taxon>
        <taxon>Vibrionales</taxon>
        <taxon>Vibrionaceae</taxon>
        <taxon>Enterovibrio</taxon>
    </lineage>
</organism>
<proteinExistence type="predicted"/>
<dbReference type="EMBL" id="NBYY01000004">
    <property type="protein sequence ID" value="PCS24103.1"/>
    <property type="molecule type" value="Genomic_DNA"/>
</dbReference>
<dbReference type="Proteomes" id="UP000219020">
    <property type="component" value="Unassembled WGS sequence"/>
</dbReference>
<reference evidence="2" key="1">
    <citation type="submission" date="2017-04" db="EMBL/GenBank/DDBJ databases">
        <title>Genome evolution of the luminous symbionts of deep sea anglerfish.</title>
        <authorList>
            <person name="Hendry T.A."/>
        </authorList>
    </citation>
    <scope>NUCLEOTIDE SEQUENCE [LARGE SCALE GENOMIC DNA]</scope>
</reference>
<sequence length="52" mass="5846">MLPISNKKIKLLTSSVSKVMMIVIAFINLDIEISKFITSILFFATSLMNLLN</sequence>